<dbReference type="Proteomes" id="UP000715781">
    <property type="component" value="Unassembled WGS sequence"/>
</dbReference>
<accession>A0A951Q0Y7</accession>
<proteinExistence type="predicted"/>
<name>A0A951Q0Y7_9NOST</name>
<gene>
    <name evidence="1" type="ORF">KME32_14895</name>
</gene>
<reference evidence="1" key="1">
    <citation type="submission" date="2021-05" db="EMBL/GenBank/DDBJ databases">
        <authorList>
            <person name="Pietrasiak N."/>
            <person name="Ward R."/>
            <person name="Stajich J.E."/>
            <person name="Kurbessoian T."/>
        </authorList>
    </citation>
    <scope>NUCLEOTIDE SEQUENCE</scope>
    <source>
        <strain evidence="1">JT2-VF2</strain>
    </source>
</reference>
<comment type="caution">
    <text evidence="1">The sequence shown here is derived from an EMBL/GenBank/DDBJ whole genome shotgun (WGS) entry which is preliminary data.</text>
</comment>
<organism evidence="1 2">
    <name type="scientific">Mojavia pulchra JT2-VF2</name>
    <dbReference type="NCBI Taxonomy" id="287848"/>
    <lineage>
        <taxon>Bacteria</taxon>
        <taxon>Bacillati</taxon>
        <taxon>Cyanobacteriota</taxon>
        <taxon>Cyanophyceae</taxon>
        <taxon>Nostocales</taxon>
        <taxon>Nostocaceae</taxon>
    </lineage>
</organism>
<evidence type="ECO:0000313" key="1">
    <source>
        <dbReference type="EMBL" id="MBW4562407.1"/>
    </source>
</evidence>
<dbReference type="AlphaFoldDB" id="A0A951Q0Y7"/>
<reference evidence="1" key="2">
    <citation type="journal article" date="2022" name="Microbiol. Resour. Announc.">
        <title>Metagenome Sequencing to Explore Phylogenomics of Terrestrial Cyanobacteria.</title>
        <authorList>
            <person name="Ward R.D."/>
            <person name="Stajich J.E."/>
            <person name="Johansen J.R."/>
            <person name="Huntemann M."/>
            <person name="Clum A."/>
            <person name="Foster B."/>
            <person name="Foster B."/>
            <person name="Roux S."/>
            <person name="Palaniappan K."/>
            <person name="Varghese N."/>
            <person name="Mukherjee S."/>
            <person name="Reddy T.B.K."/>
            <person name="Daum C."/>
            <person name="Copeland A."/>
            <person name="Chen I.A."/>
            <person name="Ivanova N.N."/>
            <person name="Kyrpides N.C."/>
            <person name="Shapiro N."/>
            <person name="Eloe-Fadrosh E.A."/>
            <person name="Pietrasiak N."/>
        </authorList>
    </citation>
    <scope>NUCLEOTIDE SEQUENCE</scope>
    <source>
        <strain evidence="1">JT2-VF2</strain>
    </source>
</reference>
<evidence type="ECO:0000313" key="2">
    <source>
        <dbReference type="Proteomes" id="UP000715781"/>
    </source>
</evidence>
<dbReference type="EMBL" id="JAHHHN010000007">
    <property type="protein sequence ID" value="MBW4562407.1"/>
    <property type="molecule type" value="Genomic_DNA"/>
</dbReference>
<sequence>MEEIEQAATKKITININCCQPQKLMIIEDEESECAYFLCI</sequence>
<protein>
    <submittedName>
        <fullName evidence="1">Uncharacterized protein</fullName>
    </submittedName>
</protein>